<evidence type="ECO:0000313" key="4">
    <source>
        <dbReference type="EMBL" id="KAK3324267.1"/>
    </source>
</evidence>
<organism evidence="4 5">
    <name type="scientific">Cercophora scortea</name>
    <dbReference type="NCBI Taxonomy" id="314031"/>
    <lineage>
        <taxon>Eukaryota</taxon>
        <taxon>Fungi</taxon>
        <taxon>Dikarya</taxon>
        <taxon>Ascomycota</taxon>
        <taxon>Pezizomycotina</taxon>
        <taxon>Sordariomycetes</taxon>
        <taxon>Sordariomycetidae</taxon>
        <taxon>Sordariales</taxon>
        <taxon>Lasiosphaeriaceae</taxon>
        <taxon>Cercophora</taxon>
    </lineage>
</organism>
<dbReference type="InterPro" id="IPR018828">
    <property type="entry name" value="RRG7"/>
</dbReference>
<dbReference type="AlphaFoldDB" id="A0AAE0IGG2"/>
<keyword evidence="2" id="KW-0496">Mitochondrion</keyword>
<dbReference type="PANTHER" id="PTHR28133:SF1">
    <property type="entry name" value="REQUIRED FOR RESPIRATORY GROWTH PROTEIN 7, MITOCHONDRIAL"/>
    <property type="match status" value="1"/>
</dbReference>
<dbReference type="GO" id="GO:0005739">
    <property type="term" value="C:mitochondrion"/>
    <property type="evidence" value="ECO:0007669"/>
    <property type="project" value="UniProtKB-SubCell"/>
</dbReference>
<feature type="compositionally biased region" description="Low complexity" evidence="3">
    <location>
        <begin position="7"/>
        <end position="33"/>
    </location>
</feature>
<protein>
    <submittedName>
        <fullName evidence="4">Uncharacterized protein</fullName>
    </submittedName>
</protein>
<evidence type="ECO:0000256" key="2">
    <source>
        <dbReference type="ARBA" id="ARBA00023128"/>
    </source>
</evidence>
<keyword evidence="5" id="KW-1185">Reference proteome</keyword>
<dbReference type="EMBL" id="JAUEPO010000004">
    <property type="protein sequence ID" value="KAK3324267.1"/>
    <property type="molecule type" value="Genomic_DNA"/>
</dbReference>
<accession>A0AAE0IGG2</accession>
<sequence length="266" mass="28705">MSQTQIARQFSTSSSPSPGALSPQAQPEIQQEPQPEPQPEPRKRGRPRKTPPSPSYPLPTSTALHSSLSTFLHHAERTSLSPTSTVYVGTHYEYTVSHSLASYQFDLKRIGGRSDQGIDLLGTWTLPSSTPSTPKRHKVFVQCKALASTPTSVLIRELEGAFAGAPAGWRGEGVIGLLATCGPATKGIREAMARSRWPMGFVCCSKEGEVRQMLWNRRAEEEGLAGLGVGTRYVGDGKRLVLTWNGKHIASDVGGQGKEEVVVTAT</sequence>
<reference evidence="4" key="1">
    <citation type="journal article" date="2023" name="Mol. Phylogenet. Evol.">
        <title>Genome-scale phylogeny and comparative genomics of the fungal order Sordariales.</title>
        <authorList>
            <person name="Hensen N."/>
            <person name="Bonometti L."/>
            <person name="Westerberg I."/>
            <person name="Brannstrom I.O."/>
            <person name="Guillou S."/>
            <person name="Cros-Aarteil S."/>
            <person name="Calhoun S."/>
            <person name="Haridas S."/>
            <person name="Kuo A."/>
            <person name="Mondo S."/>
            <person name="Pangilinan J."/>
            <person name="Riley R."/>
            <person name="LaButti K."/>
            <person name="Andreopoulos B."/>
            <person name="Lipzen A."/>
            <person name="Chen C."/>
            <person name="Yan M."/>
            <person name="Daum C."/>
            <person name="Ng V."/>
            <person name="Clum A."/>
            <person name="Steindorff A."/>
            <person name="Ohm R.A."/>
            <person name="Martin F."/>
            <person name="Silar P."/>
            <person name="Natvig D.O."/>
            <person name="Lalanne C."/>
            <person name="Gautier V."/>
            <person name="Ament-Velasquez S.L."/>
            <person name="Kruys A."/>
            <person name="Hutchinson M.I."/>
            <person name="Powell A.J."/>
            <person name="Barry K."/>
            <person name="Miller A.N."/>
            <person name="Grigoriev I.V."/>
            <person name="Debuchy R."/>
            <person name="Gladieux P."/>
            <person name="Hiltunen Thoren M."/>
            <person name="Johannesson H."/>
        </authorList>
    </citation>
    <scope>NUCLEOTIDE SEQUENCE</scope>
    <source>
        <strain evidence="4">SMH4131-1</strain>
    </source>
</reference>
<gene>
    <name evidence="4" type="ORF">B0T19DRAFT_443688</name>
</gene>
<dbReference type="PANTHER" id="PTHR28133">
    <property type="entry name" value="REQUIRED FOR RESPIRATORY GROWTH PROTEIN 7, MITOCHONDRIAL"/>
    <property type="match status" value="1"/>
</dbReference>
<name>A0AAE0IGG2_9PEZI</name>
<comment type="caution">
    <text evidence="4">The sequence shown here is derived from an EMBL/GenBank/DDBJ whole genome shotgun (WGS) entry which is preliminary data.</text>
</comment>
<evidence type="ECO:0000256" key="1">
    <source>
        <dbReference type="ARBA" id="ARBA00004173"/>
    </source>
</evidence>
<feature type="region of interest" description="Disordered" evidence="3">
    <location>
        <begin position="1"/>
        <end position="63"/>
    </location>
</feature>
<comment type="subcellular location">
    <subcellularLocation>
        <location evidence="1">Mitochondrion</location>
    </subcellularLocation>
</comment>
<dbReference type="Pfam" id="PF10356">
    <property type="entry name" value="RRG7"/>
    <property type="match status" value="2"/>
</dbReference>
<proteinExistence type="predicted"/>
<reference evidence="4" key="2">
    <citation type="submission" date="2023-06" db="EMBL/GenBank/DDBJ databases">
        <authorList>
            <consortium name="Lawrence Berkeley National Laboratory"/>
            <person name="Haridas S."/>
            <person name="Hensen N."/>
            <person name="Bonometti L."/>
            <person name="Westerberg I."/>
            <person name="Brannstrom I.O."/>
            <person name="Guillou S."/>
            <person name="Cros-Aarteil S."/>
            <person name="Calhoun S."/>
            <person name="Kuo A."/>
            <person name="Mondo S."/>
            <person name="Pangilinan J."/>
            <person name="Riley R."/>
            <person name="Labutti K."/>
            <person name="Andreopoulos B."/>
            <person name="Lipzen A."/>
            <person name="Chen C."/>
            <person name="Yanf M."/>
            <person name="Daum C."/>
            <person name="Ng V."/>
            <person name="Clum A."/>
            <person name="Steindorff A."/>
            <person name="Ohm R."/>
            <person name="Martin F."/>
            <person name="Silar P."/>
            <person name="Natvig D."/>
            <person name="Lalanne C."/>
            <person name="Gautier V."/>
            <person name="Ament-Velasquez S.L."/>
            <person name="Kruys A."/>
            <person name="Hutchinson M.I."/>
            <person name="Powell A.J."/>
            <person name="Barry K."/>
            <person name="Miller A.N."/>
            <person name="Grigoriev I.V."/>
            <person name="Debuchy R."/>
            <person name="Gladieux P."/>
            <person name="Thoren M.H."/>
            <person name="Johannesson H."/>
        </authorList>
    </citation>
    <scope>NUCLEOTIDE SEQUENCE</scope>
    <source>
        <strain evidence="4">SMH4131-1</strain>
    </source>
</reference>
<evidence type="ECO:0000313" key="5">
    <source>
        <dbReference type="Proteomes" id="UP001286456"/>
    </source>
</evidence>
<dbReference type="Proteomes" id="UP001286456">
    <property type="component" value="Unassembled WGS sequence"/>
</dbReference>
<evidence type="ECO:0000256" key="3">
    <source>
        <dbReference type="SAM" id="MobiDB-lite"/>
    </source>
</evidence>